<comment type="caution">
    <text evidence="1">The sequence shown here is derived from an EMBL/GenBank/DDBJ whole genome shotgun (WGS) entry which is preliminary data.</text>
</comment>
<dbReference type="Proteomes" id="UP000554482">
    <property type="component" value="Unassembled WGS sequence"/>
</dbReference>
<proteinExistence type="predicted"/>
<sequence length="121" mass="14083">MESFTRGIIVVESQEELQKLYNFIDNPAHMIISSRGRPWVVSEKKLRCGATKGNLSMLSKIWPWNKSLENADKLRIVKRESGDYMRAKQLKTLFLKFADHLRGLHKQFALEVSDFLMLSEL</sequence>
<dbReference type="PANTHER" id="PTHR36384:SF1">
    <property type="entry name" value="SAWADEE PROTEIN"/>
    <property type="match status" value="1"/>
</dbReference>
<keyword evidence="2" id="KW-1185">Reference proteome</keyword>
<reference evidence="1 2" key="1">
    <citation type="submission" date="2020-06" db="EMBL/GenBank/DDBJ databases">
        <title>Transcriptomic and genomic resources for Thalictrum thalictroides and T. hernandezii: Facilitating candidate gene discovery in an emerging model plant lineage.</title>
        <authorList>
            <person name="Arias T."/>
            <person name="Riano-Pachon D.M."/>
            <person name="Di Stilio V.S."/>
        </authorList>
    </citation>
    <scope>NUCLEOTIDE SEQUENCE [LARGE SCALE GENOMIC DNA]</scope>
    <source>
        <strain evidence="2">cv. WT478/WT964</strain>
        <tissue evidence="1">Leaves</tissue>
    </source>
</reference>
<evidence type="ECO:0000313" key="2">
    <source>
        <dbReference type="Proteomes" id="UP000554482"/>
    </source>
</evidence>
<dbReference type="EMBL" id="JABWDY010043785">
    <property type="protein sequence ID" value="KAF5175621.1"/>
    <property type="molecule type" value="Genomic_DNA"/>
</dbReference>
<evidence type="ECO:0000313" key="1">
    <source>
        <dbReference type="EMBL" id="KAF5175621.1"/>
    </source>
</evidence>
<dbReference type="PANTHER" id="PTHR36384">
    <property type="entry name" value="SAWADEE PROTEIN"/>
    <property type="match status" value="1"/>
</dbReference>
<dbReference type="OrthoDB" id="1866990at2759"/>
<gene>
    <name evidence="1" type="ORF">FRX31_034792</name>
</gene>
<protein>
    <submittedName>
        <fullName evidence="1">Uncharacterized protein</fullName>
    </submittedName>
</protein>
<accession>A0A7J6UT40</accession>
<organism evidence="1 2">
    <name type="scientific">Thalictrum thalictroides</name>
    <name type="common">Rue-anemone</name>
    <name type="synonym">Anemone thalictroides</name>
    <dbReference type="NCBI Taxonomy" id="46969"/>
    <lineage>
        <taxon>Eukaryota</taxon>
        <taxon>Viridiplantae</taxon>
        <taxon>Streptophyta</taxon>
        <taxon>Embryophyta</taxon>
        <taxon>Tracheophyta</taxon>
        <taxon>Spermatophyta</taxon>
        <taxon>Magnoliopsida</taxon>
        <taxon>Ranunculales</taxon>
        <taxon>Ranunculaceae</taxon>
        <taxon>Thalictroideae</taxon>
        <taxon>Thalictrum</taxon>
    </lineage>
</organism>
<name>A0A7J6UT40_THATH</name>
<dbReference type="AlphaFoldDB" id="A0A7J6UT40"/>